<keyword evidence="2" id="KW-0812">Transmembrane</keyword>
<dbReference type="EMBL" id="JAJOMB010000017">
    <property type="protein sequence ID" value="MCD5314616.1"/>
    <property type="molecule type" value="Genomic_DNA"/>
</dbReference>
<sequence length="57" mass="5923">MDLWQWAVVFLGVLILLAAVVYGIQARRRRGSVVAQRSRSGSGSSGPRGGGAPGGQL</sequence>
<evidence type="ECO:0000313" key="4">
    <source>
        <dbReference type="Proteomes" id="UP001138997"/>
    </source>
</evidence>
<dbReference type="RefSeq" id="WP_231447299.1">
    <property type="nucleotide sequence ID" value="NZ_JAJOMB010000017.1"/>
</dbReference>
<comment type="caution">
    <text evidence="3">The sequence shown here is derived from an EMBL/GenBank/DDBJ whole genome shotgun (WGS) entry which is preliminary data.</text>
</comment>
<protein>
    <submittedName>
        <fullName evidence="3">Uncharacterized protein</fullName>
    </submittedName>
</protein>
<evidence type="ECO:0000256" key="2">
    <source>
        <dbReference type="SAM" id="Phobius"/>
    </source>
</evidence>
<reference evidence="3" key="1">
    <citation type="submission" date="2021-11" db="EMBL/GenBank/DDBJ databases">
        <title>Streptomyces corallinus and Kineosporia corallina sp. nov., two new coral-derived marine actinobacteria.</title>
        <authorList>
            <person name="Buangrab K."/>
            <person name="Sutthacheep M."/>
            <person name="Yeemin T."/>
            <person name="Harunari E."/>
            <person name="Igarashi Y."/>
            <person name="Sripreechasak P."/>
            <person name="Kanchanasin P."/>
            <person name="Tanasupawat S."/>
            <person name="Phongsopitanun W."/>
        </authorList>
    </citation>
    <scope>NUCLEOTIDE SEQUENCE</scope>
    <source>
        <strain evidence="3">JCM 31032</strain>
    </source>
</reference>
<dbReference type="Proteomes" id="UP001138997">
    <property type="component" value="Unassembled WGS sequence"/>
</dbReference>
<feature type="compositionally biased region" description="Low complexity" evidence="1">
    <location>
        <begin position="32"/>
        <end position="42"/>
    </location>
</feature>
<accession>A0A9X1NK21</accession>
<keyword evidence="2" id="KW-1133">Transmembrane helix</keyword>
<dbReference type="AlphaFoldDB" id="A0A9X1NK21"/>
<evidence type="ECO:0000313" key="3">
    <source>
        <dbReference type="EMBL" id="MCD5314616.1"/>
    </source>
</evidence>
<keyword evidence="4" id="KW-1185">Reference proteome</keyword>
<proteinExistence type="predicted"/>
<feature type="compositionally biased region" description="Gly residues" evidence="1">
    <location>
        <begin position="43"/>
        <end position="57"/>
    </location>
</feature>
<feature type="transmembrane region" description="Helical" evidence="2">
    <location>
        <begin position="6"/>
        <end position="24"/>
    </location>
</feature>
<evidence type="ECO:0000256" key="1">
    <source>
        <dbReference type="SAM" id="MobiDB-lite"/>
    </source>
</evidence>
<organism evidence="3 4">
    <name type="scientific">Kineosporia babensis</name>
    <dbReference type="NCBI Taxonomy" id="499548"/>
    <lineage>
        <taxon>Bacteria</taxon>
        <taxon>Bacillati</taxon>
        <taxon>Actinomycetota</taxon>
        <taxon>Actinomycetes</taxon>
        <taxon>Kineosporiales</taxon>
        <taxon>Kineosporiaceae</taxon>
        <taxon>Kineosporia</taxon>
    </lineage>
</organism>
<feature type="region of interest" description="Disordered" evidence="1">
    <location>
        <begin position="28"/>
        <end position="57"/>
    </location>
</feature>
<keyword evidence="2" id="KW-0472">Membrane</keyword>
<gene>
    <name evidence="3" type="ORF">LR394_27285</name>
</gene>
<name>A0A9X1NK21_9ACTN</name>